<keyword evidence="2" id="KW-1185">Reference proteome</keyword>
<dbReference type="AlphaFoldDB" id="A0A1J1IGV7"/>
<protein>
    <submittedName>
        <fullName evidence="1">CLUMA_CG011050, isoform F</fullName>
    </submittedName>
</protein>
<dbReference type="EMBL" id="CVRI01000047">
    <property type="protein sequence ID" value="CRK97665.1"/>
    <property type="molecule type" value="Genomic_DNA"/>
</dbReference>
<dbReference type="OrthoDB" id="10255630at2759"/>
<evidence type="ECO:0000313" key="2">
    <source>
        <dbReference type="Proteomes" id="UP000183832"/>
    </source>
</evidence>
<reference evidence="1 2" key="1">
    <citation type="submission" date="2015-04" db="EMBL/GenBank/DDBJ databases">
        <authorList>
            <person name="Syromyatnikov M.Y."/>
            <person name="Popov V.N."/>
        </authorList>
    </citation>
    <scope>NUCLEOTIDE SEQUENCE [LARGE SCALE GENOMIC DNA]</scope>
</reference>
<dbReference type="Proteomes" id="UP000183832">
    <property type="component" value="Unassembled WGS sequence"/>
</dbReference>
<proteinExistence type="predicted"/>
<evidence type="ECO:0000313" key="1">
    <source>
        <dbReference type="EMBL" id="CRK97665.1"/>
    </source>
</evidence>
<gene>
    <name evidence="1" type="ORF">CLUMA_CG011050</name>
</gene>
<name>A0A1J1IGV7_9DIPT</name>
<accession>A0A1J1IGV7</accession>
<organism evidence="1 2">
    <name type="scientific">Clunio marinus</name>
    <dbReference type="NCBI Taxonomy" id="568069"/>
    <lineage>
        <taxon>Eukaryota</taxon>
        <taxon>Metazoa</taxon>
        <taxon>Ecdysozoa</taxon>
        <taxon>Arthropoda</taxon>
        <taxon>Hexapoda</taxon>
        <taxon>Insecta</taxon>
        <taxon>Pterygota</taxon>
        <taxon>Neoptera</taxon>
        <taxon>Endopterygota</taxon>
        <taxon>Diptera</taxon>
        <taxon>Nematocera</taxon>
        <taxon>Chironomoidea</taxon>
        <taxon>Chironomidae</taxon>
        <taxon>Clunio</taxon>
    </lineage>
</organism>
<sequence length="65" mass="7645">MSFESRNKNQLIQNSFRKKKWKSLKCLTVHIPSHAELKTKSLSSLTARKDFKNKVMKNQNKIVNL</sequence>